<dbReference type="SUPFAM" id="SSF53720">
    <property type="entry name" value="ALDH-like"/>
    <property type="match status" value="1"/>
</dbReference>
<dbReference type="InterPro" id="IPR000965">
    <property type="entry name" value="GPR_dom"/>
</dbReference>
<dbReference type="AlphaFoldDB" id="A0A1H5TEW0"/>
<evidence type="ECO:0000256" key="5">
    <source>
        <dbReference type="ARBA" id="ARBA00023002"/>
    </source>
</evidence>
<comment type="pathway">
    <text evidence="1 7">Amino-acid biosynthesis; L-proline biosynthesis; L-glutamate 5-semialdehyde from L-glutamate: step 2/2.</text>
</comment>
<keyword evidence="10" id="KW-1185">Reference proteome</keyword>
<dbReference type="GO" id="GO:0055129">
    <property type="term" value="P:L-proline biosynthetic process"/>
    <property type="evidence" value="ECO:0007669"/>
    <property type="project" value="UniProtKB-UniRule"/>
</dbReference>
<dbReference type="PIRSF" id="PIRSF000151">
    <property type="entry name" value="GPR"/>
    <property type="match status" value="1"/>
</dbReference>
<evidence type="ECO:0000256" key="6">
    <source>
        <dbReference type="ARBA" id="ARBA00049024"/>
    </source>
</evidence>
<dbReference type="CDD" id="cd07079">
    <property type="entry name" value="ALDH_F18-19_ProA-GPR"/>
    <property type="match status" value="1"/>
</dbReference>
<dbReference type="InterPro" id="IPR016162">
    <property type="entry name" value="Ald_DH_N"/>
</dbReference>
<reference evidence="10" key="1">
    <citation type="submission" date="2016-10" db="EMBL/GenBank/DDBJ databases">
        <authorList>
            <person name="Varghese N."/>
            <person name="Submissions S."/>
        </authorList>
    </citation>
    <scope>NUCLEOTIDE SEQUENCE [LARGE SCALE GENOMIC DNA]</scope>
    <source>
        <strain evidence="10">DSM 21580</strain>
    </source>
</reference>
<dbReference type="Pfam" id="PF00171">
    <property type="entry name" value="Aldedh"/>
    <property type="match status" value="2"/>
</dbReference>
<dbReference type="NCBIfam" id="NF001221">
    <property type="entry name" value="PRK00197.1"/>
    <property type="match status" value="1"/>
</dbReference>
<dbReference type="GO" id="GO:0005737">
    <property type="term" value="C:cytoplasm"/>
    <property type="evidence" value="ECO:0007669"/>
    <property type="project" value="UniProtKB-SubCell"/>
</dbReference>
<keyword evidence="2 7" id="KW-0028">Amino-acid biosynthesis</keyword>
<dbReference type="RefSeq" id="WP_103912465.1">
    <property type="nucleotide sequence ID" value="NZ_FNUS01000001.1"/>
</dbReference>
<dbReference type="NCBIfam" id="TIGR00407">
    <property type="entry name" value="proA"/>
    <property type="match status" value="1"/>
</dbReference>
<organism evidence="9 10">
    <name type="scientific">Halpernia humi</name>
    <dbReference type="NCBI Taxonomy" id="493375"/>
    <lineage>
        <taxon>Bacteria</taxon>
        <taxon>Pseudomonadati</taxon>
        <taxon>Bacteroidota</taxon>
        <taxon>Flavobacteriia</taxon>
        <taxon>Flavobacteriales</taxon>
        <taxon>Weeksellaceae</taxon>
        <taxon>Chryseobacterium group</taxon>
        <taxon>Halpernia</taxon>
    </lineage>
</organism>
<evidence type="ECO:0000256" key="2">
    <source>
        <dbReference type="ARBA" id="ARBA00022605"/>
    </source>
</evidence>
<comment type="subcellular location">
    <subcellularLocation>
        <location evidence="7">Cytoplasm</location>
    </subcellularLocation>
</comment>
<evidence type="ECO:0000313" key="10">
    <source>
        <dbReference type="Proteomes" id="UP000236738"/>
    </source>
</evidence>
<dbReference type="PANTHER" id="PTHR11063:SF8">
    <property type="entry name" value="DELTA-1-PYRROLINE-5-CARBOXYLATE SYNTHASE"/>
    <property type="match status" value="1"/>
</dbReference>
<sequence length="394" mass="44273">MNSSKKNSVLKSLAKLLRENSANIISENKKDLELCDRRDLALFDRLKIDESKVKSMIACVENAMNEEDNVGKTLYKFQHENGLQIENRIVPFGKIFIIYESRPDVTIEASVMAFKSGNKIILKGGKEALHSNLFLVKLWHKALISNNISEDFVIYLDVSREKIQEIISENTYKADLIIPRGGDVLIDFVKKNSNIPVLVSGRGNNFLLIDQEADFEMAKSIILNGKSRISVCNALDKIIVDEKLPNLKEKLIELIAFLQENKLKVFGFGSFKNFNLDLEIIEDVSILKEEFLSHKIVILLSDSLENSIEIINENSGGHSAVIVTKNKETALKFQNEVDCGAVYHNASTRFTDGGEFGLSGEIAISTQKLHFRGPLGIHQLTTNKWFISGDGQIR</sequence>
<dbReference type="EMBL" id="FNUS01000001">
    <property type="protein sequence ID" value="SEF60631.1"/>
    <property type="molecule type" value="Genomic_DNA"/>
</dbReference>
<dbReference type="Gene3D" id="3.40.309.10">
    <property type="entry name" value="Aldehyde Dehydrogenase, Chain A, domain 2"/>
    <property type="match status" value="1"/>
</dbReference>
<evidence type="ECO:0000313" key="9">
    <source>
        <dbReference type="EMBL" id="SEF60631.1"/>
    </source>
</evidence>
<accession>A0A1H5TEW0</accession>
<feature type="domain" description="Aldehyde dehydrogenase" evidence="8">
    <location>
        <begin position="282"/>
        <end position="357"/>
    </location>
</feature>
<evidence type="ECO:0000256" key="4">
    <source>
        <dbReference type="ARBA" id="ARBA00022857"/>
    </source>
</evidence>
<dbReference type="InterPro" id="IPR012134">
    <property type="entry name" value="Glu-5-SA_DH"/>
</dbReference>
<dbReference type="Gene3D" id="3.40.605.10">
    <property type="entry name" value="Aldehyde Dehydrogenase, Chain A, domain 1"/>
    <property type="match status" value="1"/>
</dbReference>
<dbReference type="UniPathway" id="UPA00098">
    <property type="reaction ID" value="UER00360"/>
</dbReference>
<keyword evidence="5 7" id="KW-0560">Oxidoreductase</keyword>
<dbReference type="InterPro" id="IPR015590">
    <property type="entry name" value="Aldehyde_DH_dom"/>
</dbReference>
<dbReference type="HAMAP" id="MF_00412">
    <property type="entry name" value="ProA"/>
    <property type="match status" value="1"/>
</dbReference>
<dbReference type="GO" id="GO:0050661">
    <property type="term" value="F:NADP binding"/>
    <property type="evidence" value="ECO:0007669"/>
    <property type="project" value="InterPro"/>
</dbReference>
<dbReference type="GO" id="GO:0004350">
    <property type="term" value="F:glutamate-5-semialdehyde dehydrogenase activity"/>
    <property type="evidence" value="ECO:0007669"/>
    <property type="project" value="UniProtKB-UniRule"/>
</dbReference>
<comment type="similarity">
    <text evidence="7">Belongs to the gamma-glutamyl phosphate reductase family.</text>
</comment>
<protein>
    <recommendedName>
        <fullName evidence="7">Gamma-glutamyl phosphate reductase</fullName>
        <shortName evidence="7">GPR</shortName>
        <ecNumber evidence="7">1.2.1.41</ecNumber>
    </recommendedName>
    <alternativeName>
        <fullName evidence="7">Glutamate-5-semialdehyde dehydrogenase</fullName>
    </alternativeName>
    <alternativeName>
        <fullName evidence="7">Glutamyl-gamma-semialdehyde dehydrogenase</fullName>
        <shortName evidence="7">GSA dehydrogenase</shortName>
    </alternativeName>
</protein>
<dbReference type="InterPro" id="IPR016163">
    <property type="entry name" value="Ald_DH_C"/>
</dbReference>
<dbReference type="EC" id="1.2.1.41" evidence="7"/>
<feature type="domain" description="Aldehyde dehydrogenase" evidence="8">
    <location>
        <begin position="20"/>
        <end position="253"/>
    </location>
</feature>
<proteinExistence type="inferred from homology"/>
<comment type="catalytic activity">
    <reaction evidence="6 7">
        <text>L-glutamate 5-semialdehyde + phosphate + NADP(+) = L-glutamyl 5-phosphate + NADPH + H(+)</text>
        <dbReference type="Rhea" id="RHEA:19541"/>
        <dbReference type="ChEBI" id="CHEBI:15378"/>
        <dbReference type="ChEBI" id="CHEBI:43474"/>
        <dbReference type="ChEBI" id="CHEBI:57783"/>
        <dbReference type="ChEBI" id="CHEBI:58066"/>
        <dbReference type="ChEBI" id="CHEBI:58274"/>
        <dbReference type="ChEBI" id="CHEBI:58349"/>
        <dbReference type="EC" id="1.2.1.41"/>
    </reaction>
</comment>
<evidence type="ECO:0000256" key="7">
    <source>
        <dbReference type="HAMAP-Rule" id="MF_00412"/>
    </source>
</evidence>
<evidence type="ECO:0000256" key="3">
    <source>
        <dbReference type="ARBA" id="ARBA00022650"/>
    </source>
</evidence>
<keyword evidence="3 7" id="KW-0641">Proline biosynthesis</keyword>
<dbReference type="InterPro" id="IPR016161">
    <property type="entry name" value="Ald_DH/histidinol_DH"/>
</dbReference>
<evidence type="ECO:0000259" key="8">
    <source>
        <dbReference type="Pfam" id="PF00171"/>
    </source>
</evidence>
<dbReference type="Proteomes" id="UP000236738">
    <property type="component" value="Unassembled WGS sequence"/>
</dbReference>
<keyword evidence="4 7" id="KW-0521">NADP</keyword>
<evidence type="ECO:0000256" key="1">
    <source>
        <dbReference type="ARBA" id="ARBA00004985"/>
    </source>
</evidence>
<dbReference type="PANTHER" id="PTHR11063">
    <property type="entry name" value="GLUTAMATE SEMIALDEHYDE DEHYDROGENASE"/>
    <property type="match status" value="1"/>
</dbReference>
<name>A0A1H5TEW0_9FLAO</name>
<comment type="function">
    <text evidence="7">Catalyzes the NADPH-dependent reduction of L-glutamate 5-phosphate into L-glutamate 5-semialdehyde and phosphate. The product spontaneously undergoes cyclization to form 1-pyrroline-5-carboxylate.</text>
</comment>
<gene>
    <name evidence="7" type="primary">proA</name>
    <name evidence="9" type="ORF">SAMN05421847_0435</name>
</gene>
<keyword evidence="7" id="KW-0963">Cytoplasm</keyword>
<dbReference type="OrthoDB" id="9809970at2"/>